<protein>
    <recommendedName>
        <fullName evidence="3">beta-galactosidase</fullName>
        <ecNumber evidence="3">3.2.1.23</ecNumber>
    </recommendedName>
    <alternativeName>
        <fullName evidence="6">Lactase</fullName>
    </alternativeName>
</protein>
<feature type="domain" description="Beta galactosidase small chain/" evidence="8">
    <location>
        <begin position="854"/>
        <end position="1218"/>
    </location>
</feature>
<evidence type="ECO:0000256" key="4">
    <source>
        <dbReference type="ARBA" id="ARBA00022801"/>
    </source>
</evidence>
<organism evidence="10">
    <name type="scientific">Chlorella variabilis</name>
    <name type="common">Green alga</name>
    <dbReference type="NCBI Taxonomy" id="554065"/>
    <lineage>
        <taxon>Eukaryota</taxon>
        <taxon>Viridiplantae</taxon>
        <taxon>Chlorophyta</taxon>
        <taxon>core chlorophytes</taxon>
        <taxon>Trebouxiophyceae</taxon>
        <taxon>Chlorellales</taxon>
        <taxon>Chlorellaceae</taxon>
        <taxon>Chlorella clade</taxon>
        <taxon>Chlorella</taxon>
    </lineage>
</organism>
<dbReference type="GO" id="GO:0005990">
    <property type="term" value="P:lactose catabolic process"/>
    <property type="evidence" value="ECO:0007669"/>
    <property type="project" value="TreeGrafter"/>
</dbReference>
<dbReference type="RefSeq" id="XP_005851036.1">
    <property type="nucleotide sequence ID" value="XM_005850974.1"/>
</dbReference>
<dbReference type="eggNOG" id="KOG2024">
    <property type="taxonomic scope" value="Eukaryota"/>
</dbReference>
<dbReference type="SMART" id="SM01038">
    <property type="entry name" value="Bgal_small_N"/>
    <property type="match status" value="1"/>
</dbReference>
<dbReference type="InterPro" id="IPR017853">
    <property type="entry name" value="GH"/>
</dbReference>
<dbReference type="Gene3D" id="3.20.20.80">
    <property type="entry name" value="Glycosidases"/>
    <property type="match status" value="1"/>
</dbReference>
<dbReference type="Proteomes" id="UP000008141">
    <property type="component" value="Unassembled WGS sequence"/>
</dbReference>
<evidence type="ECO:0000256" key="1">
    <source>
        <dbReference type="ARBA" id="ARBA00001412"/>
    </source>
</evidence>
<dbReference type="InterPro" id="IPR032312">
    <property type="entry name" value="LacZ_4"/>
</dbReference>
<evidence type="ECO:0000256" key="2">
    <source>
        <dbReference type="ARBA" id="ARBA00007401"/>
    </source>
</evidence>
<keyword evidence="4" id="KW-0378">Hydrolase</keyword>
<evidence type="ECO:0000256" key="3">
    <source>
        <dbReference type="ARBA" id="ARBA00012756"/>
    </source>
</evidence>
<feature type="region of interest" description="Disordered" evidence="7">
    <location>
        <begin position="810"/>
        <end position="845"/>
    </location>
</feature>
<dbReference type="SUPFAM" id="SSF74650">
    <property type="entry name" value="Galactose mutarotase-like"/>
    <property type="match status" value="1"/>
</dbReference>
<dbReference type="Pfam" id="PF02836">
    <property type="entry name" value="Glyco_hydro_2_C"/>
    <property type="match status" value="2"/>
</dbReference>
<dbReference type="InterPro" id="IPR023230">
    <property type="entry name" value="Glyco_hydro_2_CS"/>
</dbReference>
<dbReference type="SUPFAM" id="SSF49303">
    <property type="entry name" value="beta-Galactosidase/glucuronidase domain"/>
    <property type="match status" value="2"/>
</dbReference>
<evidence type="ECO:0000259" key="8">
    <source>
        <dbReference type="SMART" id="SM01038"/>
    </source>
</evidence>
<keyword evidence="5" id="KW-0326">Glycosidase</keyword>
<dbReference type="Gene3D" id="2.70.98.10">
    <property type="match status" value="1"/>
</dbReference>
<dbReference type="AlphaFoldDB" id="E1Z6H8"/>
<dbReference type="PANTHER" id="PTHR46323">
    <property type="entry name" value="BETA-GALACTOSIDASE"/>
    <property type="match status" value="1"/>
</dbReference>
<dbReference type="SUPFAM" id="SSF49785">
    <property type="entry name" value="Galactose-binding domain-like"/>
    <property type="match status" value="1"/>
</dbReference>
<accession>E1Z6H8</accession>
<dbReference type="PANTHER" id="PTHR46323:SF2">
    <property type="entry name" value="BETA-GALACTOSIDASE"/>
    <property type="match status" value="1"/>
</dbReference>
<feature type="compositionally biased region" description="Low complexity" evidence="7">
    <location>
        <begin position="810"/>
        <end position="833"/>
    </location>
</feature>
<comment type="similarity">
    <text evidence="2">Belongs to the glycosyl hydrolase 2 family.</text>
</comment>
<dbReference type="OrthoDB" id="408320at2759"/>
<dbReference type="InterPro" id="IPR006101">
    <property type="entry name" value="Glyco_hydro_2"/>
</dbReference>
<dbReference type="InterPro" id="IPR013783">
    <property type="entry name" value="Ig-like_fold"/>
</dbReference>
<dbReference type="GO" id="GO:0009341">
    <property type="term" value="C:beta-galactosidase complex"/>
    <property type="evidence" value="ECO:0007669"/>
    <property type="project" value="InterPro"/>
</dbReference>
<dbReference type="Pfam" id="PF16353">
    <property type="entry name" value="LacZ_4"/>
    <property type="match status" value="1"/>
</dbReference>
<evidence type="ECO:0000313" key="9">
    <source>
        <dbReference type="EMBL" id="EFN58934.1"/>
    </source>
</evidence>
<dbReference type="GeneID" id="17357929"/>
<dbReference type="KEGG" id="cvr:CHLNCDRAFT_140909"/>
<evidence type="ECO:0000256" key="7">
    <source>
        <dbReference type="SAM" id="MobiDB-lite"/>
    </source>
</evidence>
<dbReference type="Gene3D" id="2.60.40.10">
    <property type="entry name" value="Immunoglobulins"/>
    <property type="match status" value="2"/>
</dbReference>
<dbReference type="OMA" id="WASAMLD"/>
<evidence type="ECO:0000256" key="5">
    <source>
        <dbReference type="ARBA" id="ARBA00023295"/>
    </source>
</evidence>
<dbReference type="InterPro" id="IPR014718">
    <property type="entry name" value="GH-type_carb-bd"/>
</dbReference>
<dbReference type="GO" id="GO:0004565">
    <property type="term" value="F:beta-galactosidase activity"/>
    <property type="evidence" value="ECO:0007669"/>
    <property type="project" value="UniProtKB-EC"/>
</dbReference>
<dbReference type="InterPro" id="IPR006103">
    <property type="entry name" value="Glyco_hydro_2_cat"/>
</dbReference>
<dbReference type="Gene3D" id="2.60.120.260">
    <property type="entry name" value="Galactose-binding domain-like"/>
    <property type="match status" value="1"/>
</dbReference>
<dbReference type="PROSITE" id="PS00608">
    <property type="entry name" value="GLYCOSYL_HYDROL_F2_2"/>
    <property type="match status" value="1"/>
</dbReference>
<comment type="catalytic activity">
    <reaction evidence="1">
        <text>Hydrolysis of terminal non-reducing beta-D-galactose residues in beta-D-galactosides.</text>
        <dbReference type="EC" id="3.2.1.23"/>
    </reaction>
</comment>
<dbReference type="GO" id="GO:0030246">
    <property type="term" value="F:carbohydrate binding"/>
    <property type="evidence" value="ECO:0007669"/>
    <property type="project" value="InterPro"/>
</dbReference>
<dbReference type="InterPro" id="IPR050347">
    <property type="entry name" value="Bact_Beta-galactosidase"/>
</dbReference>
<dbReference type="Pfam" id="PF02837">
    <property type="entry name" value="Glyco_hydro_2_N"/>
    <property type="match status" value="1"/>
</dbReference>
<dbReference type="InParanoid" id="E1Z6H8"/>
<reference evidence="9 10" key="1">
    <citation type="journal article" date="2010" name="Plant Cell">
        <title>The Chlorella variabilis NC64A genome reveals adaptation to photosymbiosis, coevolution with viruses, and cryptic sex.</title>
        <authorList>
            <person name="Blanc G."/>
            <person name="Duncan G."/>
            <person name="Agarkova I."/>
            <person name="Borodovsky M."/>
            <person name="Gurnon J."/>
            <person name="Kuo A."/>
            <person name="Lindquist E."/>
            <person name="Lucas S."/>
            <person name="Pangilinan J."/>
            <person name="Polle J."/>
            <person name="Salamov A."/>
            <person name="Terry A."/>
            <person name="Yamada T."/>
            <person name="Dunigan D.D."/>
            <person name="Grigoriev I.V."/>
            <person name="Claverie J.M."/>
            <person name="Van Etten J.L."/>
        </authorList>
    </citation>
    <scope>NUCLEOTIDE SEQUENCE [LARGE SCALE GENOMIC DNA]</scope>
    <source>
        <strain evidence="9 10">NC64A</strain>
    </source>
</reference>
<dbReference type="InterPro" id="IPR008979">
    <property type="entry name" value="Galactose-bd-like_sf"/>
</dbReference>
<dbReference type="EMBL" id="GL433837">
    <property type="protein sequence ID" value="EFN58934.1"/>
    <property type="molecule type" value="Genomic_DNA"/>
</dbReference>
<dbReference type="PROSITE" id="PS00719">
    <property type="entry name" value="GLYCOSYL_HYDROL_F2_1"/>
    <property type="match status" value="1"/>
</dbReference>
<dbReference type="InterPro" id="IPR036156">
    <property type="entry name" value="Beta-gal/glucu_dom_sf"/>
</dbReference>
<dbReference type="FunCoup" id="E1Z6H8">
    <property type="interactions" value="654"/>
</dbReference>
<dbReference type="EC" id="3.2.1.23" evidence="3"/>
<dbReference type="InterPro" id="IPR006104">
    <property type="entry name" value="Glyco_hydro_2_N"/>
</dbReference>
<proteinExistence type="inferred from homology"/>
<dbReference type="InterPro" id="IPR023232">
    <property type="entry name" value="Glyco_hydro_2_AS"/>
</dbReference>
<dbReference type="PRINTS" id="PR00132">
    <property type="entry name" value="GLHYDRLASE2"/>
</dbReference>
<evidence type="ECO:0000256" key="6">
    <source>
        <dbReference type="ARBA" id="ARBA00032230"/>
    </source>
</evidence>
<sequence length="1242" mass="132712">MAASLARHAARDWENPEVIAINKRRAHVPLRSFTTPEQAFQHFRLASEAPSSPRILSLNGGAWRFRLFEQPEEVPAAFADADFDASQWAQASSPASSSPIASLSRCSHSMHVAVPTNWECQGFGRPQYTNFVYPFPVNPPFVPEDNPTGCYQLTFAAPAGEADHRQVQSPCSSRLAAFLVFEGVDSAFYCWLNGQFVGYSQDSRLPAEFDVTELLSPGGDNVLAVQVLKWSDGSYLEDQDMWWLSGIHRDVYLLLKPREHIADFCARTPLQFDGAGALVGATLDFEVHVEGSSAAALQGLTVQAVLYRCNEAGEVDPAGAQACQVAELASQLQPVWAAADTRGRSGAGSAYAGARATLSLDMLSLPGGAASLRLWSAEQPHLYLLLLSLSSSGGGEGGGRRVLEWEACQVGFRHAEVKGRQLLHNGQAVMMKGVNRHEHDQLCGKTVSLEGMVQDICLMKRFNFNAVRCSHYPNNTLWYELCNKYGLYVVDEANVETHGFDPALCNNHLNPACSPLWLNAIVDRGVRMFERDKNHPAIILWSLGNESGYGAAHLAMAGYLRARDSSRPVHYEGGGSRTAATDIICPMYARVHQILKLADEPDCLHGTPAACTGGFIWDWVDQALLKEEQLPSGGTRRYWAYGGDYGDSPNDAQFVCNGLVWPDRMPHPAAYEVKHLQAPLAVSLAAAAGGGGDGQPAGEARLRLRNKQHFSDTADLALRWRVLVDGAPVAAAGSREGWRALAPARPLPPQGEAVVALGVSWAELAQQAQQAAEPQLEVQALLAGDCLWAAAGHEVLTVQLPLDGLLPARGAAGGTAPASDPQQQQEEQQQEEQAAPLTVQQDGSGITVSGGTAGISWRLHFDGATGALARWTVGSNGGSDGGEHLLAAPLAPCVFRAPTDNDKGGSGGSSYAARREEWKAAGLDRLEVAPGSVTLSASQQQQQPGGVDVRCSFVLRPGEQQEAAAAPVEEGVGVGEVGGAHWLSEEQPTSVDVAAAEQSGGRTEGAICCQVTYTVSRDGSLRMRWEVDATDALPAALAPGLDKSLPRVGLALGVPSRLQRVQWYGRGPHECYPDRKAGAVLRRHCVESIEQLHVPYVYPSESGGRADVRWVALGDRGGGGGLLAAAAGAGSSMQASAAGAWPPLCAAARACPCVSASPFSVRAFEQARHDHELQPSGFTWLHLDHRHMGLGGDDSWSPTVHKEYLVPPGRYSFSLLLSPLPAGSSGGDEAAQRETAAWKALL</sequence>
<dbReference type="STRING" id="554065.E1Z6H8"/>
<dbReference type="InterPro" id="IPR004199">
    <property type="entry name" value="B-gal_small/dom_5"/>
</dbReference>
<evidence type="ECO:0000313" key="10">
    <source>
        <dbReference type="Proteomes" id="UP000008141"/>
    </source>
</evidence>
<keyword evidence="10" id="KW-1185">Reference proteome</keyword>
<dbReference type="InterPro" id="IPR011013">
    <property type="entry name" value="Gal_mutarotase_sf_dom"/>
</dbReference>
<name>E1Z6H8_CHLVA</name>
<dbReference type="SUPFAM" id="SSF51445">
    <property type="entry name" value="(Trans)glycosidases"/>
    <property type="match status" value="1"/>
</dbReference>
<dbReference type="Pfam" id="PF02929">
    <property type="entry name" value="Bgal_small_N"/>
    <property type="match status" value="1"/>
</dbReference>
<gene>
    <name evidence="9" type="ORF">CHLNCDRAFT_140909</name>
</gene>